<feature type="domain" description="Serine aminopeptidase S33" evidence="2">
    <location>
        <begin position="62"/>
        <end position="296"/>
    </location>
</feature>
<dbReference type="KEGG" id="mmai:sS8_1830"/>
<dbReference type="InterPro" id="IPR029058">
    <property type="entry name" value="AB_hydrolase_fold"/>
</dbReference>
<keyword evidence="1" id="KW-0732">Signal</keyword>
<dbReference type="OrthoDB" id="9806902at2"/>
<dbReference type="InterPro" id="IPR000073">
    <property type="entry name" value="AB_hydrolase_1"/>
</dbReference>
<dbReference type="Proteomes" id="UP000266313">
    <property type="component" value="Chromosome"/>
</dbReference>
<dbReference type="Gene3D" id="3.40.50.1820">
    <property type="entry name" value="alpha/beta hydrolase"/>
    <property type="match status" value="1"/>
</dbReference>
<protein>
    <recommendedName>
        <fullName evidence="2">Serine aminopeptidase S33 domain-containing protein</fullName>
    </recommendedName>
</protein>
<proteinExistence type="predicted"/>
<dbReference type="RefSeq" id="WP_119629341.1">
    <property type="nucleotide sequence ID" value="NZ_AP017928.1"/>
</dbReference>
<name>A0A250KQI3_9GAMM</name>
<organism evidence="3 4">
    <name type="scientific">Methylocaldum marinum</name>
    <dbReference type="NCBI Taxonomy" id="1432792"/>
    <lineage>
        <taxon>Bacteria</taxon>
        <taxon>Pseudomonadati</taxon>
        <taxon>Pseudomonadota</taxon>
        <taxon>Gammaproteobacteria</taxon>
        <taxon>Methylococcales</taxon>
        <taxon>Methylococcaceae</taxon>
        <taxon>Methylocaldum</taxon>
    </lineage>
</organism>
<gene>
    <name evidence="3" type="ORF">sS8_1830</name>
</gene>
<dbReference type="PRINTS" id="PR00111">
    <property type="entry name" value="ABHYDROLASE"/>
</dbReference>
<dbReference type="InterPro" id="IPR051044">
    <property type="entry name" value="MAG_DAG_Lipase"/>
</dbReference>
<dbReference type="Pfam" id="PF12146">
    <property type="entry name" value="Hydrolase_4"/>
    <property type="match status" value="1"/>
</dbReference>
<dbReference type="PROSITE" id="PS51257">
    <property type="entry name" value="PROKAR_LIPOPROTEIN"/>
    <property type="match status" value="1"/>
</dbReference>
<evidence type="ECO:0000313" key="4">
    <source>
        <dbReference type="Proteomes" id="UP000266313"/>
    </source>
</evidence>
<dbReference type="EMBL" id="AP017928">
    <property type="protein sequence ID" value="BBA33786.1"/>
    <property type="molecule type" value="Genomic_DNA"/>
</dbReference>
<dbReference type="InterPro" id="IPR022742">
    <property type="entry name" value="Hydrolase_4"/>
</dbReference>
<evidence type="ECO:0000313" key="3">
    <source>
        <dbReference type="EMBL" id="BBA33786.1"/>
    </source>
</evidence>
<keyword evidence="4" id="KW-1185">Reference proteome</keyword>
<dbReference type="SUPFAM" id="SSF53474">
    <property type="entry name" value="alpha/beta-Hydrolases"/>
    <property type="match status" value="1"/>
</dbReference>
<evidence type="ECO:0000259" key="2">
    <source>
        <dbReference type="Pfam" id="PF12146"/>
    </source>
</evidence>
<accession>A0A250KQI3</accession>
<feature type="signal peptide" evidence="1">
    <location>
        <begin position="1"/>
        <end position="20"/>
    </location>
</feature>
<reference evidence="3 4" key="1">
    <citation type="submission" date="2016-12" db="EMBL/GenBank/DDBJ databases">
        <title>Genome sequencing of Methylocaldum marinum.</title>
        <authorList>
            <person name="Takeuchi M."/>
            <person name="Kamagata Y."/>
            <person name="Hiraoka S."/>
            <person name="Oshima K."/>
            <person name="Hattori M."/>
            <person name="Iwasaki W."/>
        </authorList>
    </citation>
    <scope>NUCLEOTIDE SEQUENCE [LARGE SCALE GENOMIC DNA]</scope>
    <source>
        <strain evidence="3 4">S8</strain>
    </source>
</reference>
<evidence type="ECO:0000256" key="1">
    <source>
        <dbReference type="SAM" id="SignalP"/>
    </source>
</evidence>
<dbReference type="AlphaFoldDB" id="A0A250KQI3"/>
<dbReference type="PANTHER" id="PTHR11614">
    <property type="entry name" value="PHOSPHOLIPASE-RELATED"/>
    <property type="match status" value="1"/>
</dbReference>
<sequence>MILKSLRLPCFVLFPCLLLGGCTPLIHPPGPNHVEPQLRKSHFVATDGAVLPVRSWLPRSGKPEAVIVALHGFNDYGNAFAMPGRYLSERGIALYAYDQRGFGNAPGRGLWAGMDAYVDDLDHFTRLVRQNYPGKPVYILGESMGGALAIVAMTSARPPAADGIILSAPAVWGRATMPWYQRALLTISVSTVPWLELTGESLGILPSDNIEMLRGLGRDPLVIKETRVDTIYGLVNLMDEALARVEKLNKEVLVLYGEHDQVIPKEPVSLMLKKLSKTGVARVALYEQGYHLLLRDLSAAKPWGDIAAWVADRSKPLPSGADKRNMVAFLKP</sequence>
<feature type="chain" id="PRO_5012648396" description="Serine aminopeptidase S33 domain-containing protein" evidence="1">
    <location>
        <begin position="21"/>
        <end position="332"/>
    </location>
</feature>